<proteinExistence type="predicted"/>
<evidence type="ECO:0000313" key="2">
    <source>
        <dbReference type="EMBL" id="GAA3908912.1"/>
    </source>
</evidence>
<accession>A0ABP7LWH1</accession>
<protein>
    <recommendedName>
        <fullName evidence="4">Lipoprotein</fullName>
    </recommendedName>
</protein>
<feature type="region of interest" description="Disordered" evidence="1">
    <location>
        <begin position="13"/>
        <end position="44"/>
    </location>
</feature>
<keyword evidence="3" id="KW-1185">Reference proteome</keyword>
<evidence type="ECO:0000256" key="1">
    <source>
        <dbReference type="SAM" id="MobiDB-lite"/>
    </source>
</evidence>
<dbReference type="Proteomes" id="UP001501563">
    <property type="component" value="Unassembled WGS sequence"/>
</dbReference>
<gene>
    <name evidence="2" type="ORF">GCM10022207_93040</name>
</gene>
<dbReference type="EMBL" id="BAAAZA010000079">
    <property type="protein sequence ID" value="GAA3908912.1"/>
    <property type="molecule type" value="Genomic_DNA"/>
</dbReference>
<evidence type="ECO:0000313" key="3">
    <source>
        <dbReference type="Proteomes" id="UP001501563"/>
    </source>
</evidence>
<feature type="compositionally biased region" description="Low complexity" evidence="1">
    <location>
        <begin position="14"/>
        <end position="27"/>
    </location>
</feature>
<comment type="caution">
    <text evidence="2">The sequence shown here is derived from an EMBL/GenBank/DDBJ whole genome shotgun (WGS) entry which is preliminary data.</text>
</comment>
<sequence>MALAVALSGGCISGGAPESGSPSSQGPDAQVPAHSRLPASTAAPSRLVRCGAGEAYGRLPSRPPLDGADVAVGPLRWPGLKGWKDGRPTDFGGRTAGGWHYKIGAELERGSVVTVSVAPEARQRVGLGYGQEEGYSPTAEVTFSACPDADTVYVGGFFVHGDGRFCLPLDVRVGNGPPKRILISVFSGDCRA</sequence>
<evidence type="ECO:0008006" key="4">
    <source>
        <dbReference type="Google" id="ProtNLM"/>
    </source>
</evidence>
<reference evidence="3" key="1">
    <citation type="journal article" date="2019" name="Int. J. Syst. Evol. Microbiol.">
        <title>The Global Catalogue of Microorganisms (GCM) 10K type strain sequencing project: providing services to taxonomists for standard genome sequencing and annotation.</title>
        <authorList>
            <consortium name="The Broad Institute Genomics Platform"/>
            <consortium name="The Broad Institute Genome Sequencing Center for Infectious Disease"/>
            <person name="Wu L."/>
            <person name="Ma J."/>
        </authorList>
    </citation>
    <scope>NUCLEOTIDE SEQUENCE [LARGE SCALE GENOMIC DNA]</scope>
    <source>
        <strain evidence="3">JCM 16578</strain>
    </source>
</reference>
<name>A0ABP7LWH1_9ACTN</name>
<organism evidence="2 3">
    <name type="scientific">Streptomyces lannensis</name>
    <dbReference type="NCBI Taxonomy" id="766498"/>
    <lineage>
        <taxon>Bacteria</taxon>
        <taxon>Bacillati</taxon>
        <taxon>Actinomycetota</taxon>
        <taxon>Actinomycetes</taxon>
        <taxon>Kitasatosporales</taxon>
        <taxon>Streptomycetaceae</taxon>
        <taxon>Streptomyces</taxon>
    </lineage>
</organism>